<keyword evidence="2" id="KW-1185">Reference proteome</keyword>
<reference evidence="1 2" key="1">
    <citation type="submission" date="2016-10" db="EMBL/GenBank/DDBJ databases">
        <authorList>
            <person name="de Groot N.N."/>
        </authorList>
    </citation>
    <scope>NUCLEOTIDE SEQUENCE [LARGE SCALE GENOMIC DNA]</scope>
    <source>
        <strain evidence="1 2">DSM 23399</strain>
    </source>
</reference>
<protein>
    <submittedName>
        <fullName evidence="1">Uncharacterized protein</fullName>
    </submittedName>
</protein>
<evidence type="ECO:0000313" key="2">
    <source>
        <dbReference type="Proteomes" id="UP000198790"/>
    </source>
</evidence>
<evidence type="ECO:0000313" key="1">
    <source>
        <dbReference type="EMBL" id="SFB11740.1"/>
    </source>
</evidence>
<organism evidence="1 2">
    <name type="scientific">Algoriphagus aquimarinus</name>
    <dbReference type="NCBI Taxonomy" id="237018"/>
    <lineage>
        <taxon>Bacteria</taxon>
        <taxon>Pseudomonadati</taxon>
        <taxon>Bacteroidota</taxon>
        <taxon>Cytophagia</taxon>
        <taxon>Cytophagales</taxon>
        <taxon>Cyclobacteriaceae</taxon>
        <taxon>Algoriphagus</taxon>
    </lineage>
</organism>
<dbReference type="EMBL" id="FOKK01000004">
    <property type="protein sequence ID" value="SFB11740.1"/>
    <property type="molecule type" value="Genomic_DNA"/>
</dbReference>
<accession>A0A1I0YGW9</accession>
<dbReference type="AlphaFoldDB" id="A0A1I0YGW9"/>
<sequence length="41" mass="4803">MNSGDAHEVNLINFAESSQGFQWNQTITHEKFRDQIPSRLR</sequence>
<proteinExistence type="predicted"/>
<name>A0A1I0YGW9_9BACT</name>
<gene>
    <name evidence="1" type="ORF">SAMN04489723_104290</name>
</gene>
<dbReference type="Proteomes" id="UP000198790">
    <property type="component" value="Unassembled WGS sequence"/>
</dbReference>